<feature type="transmembrane region" description="Helical" evidence="1">
    <location>
        <begin position="17"/>
        <end position="39"/>
    </location>
</feature>
<organism evidence="2 3">
    <name type="scientific">Candidatus Rhodoblastus alkanivorans</name>
    <dbReference type="NCBI Taxonomy" id="2954117"/>
    <lineage>
        <taxon>Bacteria</taxon>
        <taxon>Pseudomonadati</taxon>
        <taxon>Pseudomonadota</taxon>
        <taxon>Alphaproteobacteria</taxon>
        <taxon>Hyphomicrobiales</taxon>
        <taxon>Rhodoblastaceae</taxon>
        <taxon>Rhodoblastus</taxon>
    </lineage>
</organism>
<dbReference type="RefSeq" id="WP_243066847.1">
    <property type="nucleotide sequence ID" value="NZ_JAIVFK010000010.1"/>
</dbReference>
<dbReference type="EMBL" id="JAIVFP010000001">
    <property type="protein sequence ID" value="MCI4682861.1"/>
    <property type="molecule type" value="Genomic_DNA"/>
</dbReference>
<dbReference type="Proteomes" id="UP001139104">
    <property type="component" value="Unassembled WGS sequence"/>
</dbReference>
<keyword evidence="1" id="KW-1133">Transmembrane helix</keyword>
<evidence type="ECO:0000313" key="3">
    <source>
        <dbReference type="Proteomes" id="UP001139104"/>
    </source>
</evidence>
<gene>
    <name evidence="2" type="ORF">K2U94_08790</name>
</gene>
<evidence type="ECO:0000256" key="1">
    <source>
        <dbReference type="SAM" id="Phobius"/>
    </source>
</evidence>
<protein>
    <submittedName>
        <fullName evidence="2">Uncharacterized protein</fullName>
    </submittedName>
</protein>
<sequence>MILYREFSWWYWAATDVLLFLGLAGHEEGFLLAIALSCVQIVHFRWRTGAFAAFPTQVRVAYTGLLLLAFLPPLRWLYWILAIGTLAQVLFGYCTLARCLSLMPWNRREPMNWRLVWRTFASRPVKGNIMQGLPAAT</sequence>
<accession>A0ABS9Z710</accession>
<comment type="caution">
    <text evidence="2">The sequence shown here is derived from an EMBL/GenBank/DDBJ whole genome shotgun (WGS) entry which is preliminary data.</text>
</comment>
<name>A0ABS9Z710_9HYPH</name>
<proteinExistence type="predicted"/>
<feature type="transmembrane region" description="Helical" evidence="1">
    <location>
        <begin position="51"/>
        <end position="70"/>
    </location>
</feature>
<evidence type="ECO:0000313" key="2">
    <source>
        <dbReference type="EMBL" id="MCI4682861.1"/>
    </source>
</evidence>
<reference evidence="2" key="1">
    <citation type="journal article" date="2022" name="ISME J.">
        <title>Identification of active gaseous-alkane degraders at natural gas seeps.</title>
        <authorList>
            <person name="Farhan Ul Haque M."/>
            <person name="Hernandez M."/>
            <person name="Crombie A.T."/>
            <person name="Murrell J.C."/>
        </authorList>
    </citation>
    <scope>NUCLEOTIDE SEQUENCE</scope>
    <source>
        <strain evidence="2">PC2</strain>
    </source>
</reference>
<keyword evidence="1" id="KW-0812">Transmembrane</keyword>
<keyword evidence="1" id="KW-0472">Membrane</keyword>
<keyword evidence="3" id="KW-1185">Reference proteome</keyword>
<feature type="transmembrane region" description="Helical" evidence="1">
    <location>
        <begin position="76"/>
        <end position="100"/>
    </location>
</feature>